<evidence type="ECO:0000313" key="8">
    <source>
        <dbReference type="EMBL" id="MBV4456871.1"/>
    </source>
</evidence>
<evidence type="ECO:0000313" key="9">
    <source>
        <dbReference type="Proteomes" id="UP000765224"/>
    </source>
</evidence>
<evidence type="ECO:0000256" key="6">
    <source>
        <dbReference type="SAM" id="Phobius"/>
    </source>
</evidence>
<evidence type="ECO:0000256" key="1">
    <source>
        <dbReference type="ARBA" id="ARBA00004141"/>
    </source>
</evidence>
<evidence type="ECO:0000259" key="7">
    <source>
        <dbReference type="Pfam" id="PF04138"/>
    </source>
</evidence>
<gene>
    <name evidence="8" type="ORF">KVG96_02785</name>
</gene>
<organism evidence="8 9">
    <name type="scientific">Pseudomonas ekonensis</name>
    <dbReference type="NCBI Taxonomy" id="2842353"/>
    <lineage>
        <taxon>Bacteria</taxon>
        <taxon>Pseudomonadati</taxon>
        <taxon>Pseudomonadota</taxon>
        <taxon>Gammaproteobacteria</taxon>
        <taxon>Pseudomonadales</taxon>
        <taxon>Pseudomonadaceae</taxon>
        <taxon>Pseudomonas</taxon>
    </lineage>
</organism>
<evidence type="ECO:0000256" key="5">
    <source>
        <dbReference type="ARBA" id="ARBA00023136"/>
    </source>
</evidence>
<reference evidence="8 9" key="1">
    <citation type="submission" date="2021-06" db="EMBL/GenBank/DDBJ databases">
        <title>Updating the genus Pseudomonas: Description of 43 new species and partition of the Pseudomonas putida group.</title>
        <authorList>
            <person name="Girard L."/>
            <person name="Lood C."/>
            <person name="Vandamme P."/>
            <person name="Rokni-Zadeh H."/>
            <person name="Van Noort V."/>
            <person name="Hofte M."/>
            <person name="Lavigne R."/>
            <person name="De Mot R."/>
        </authorList>
    </citation>
    <scope>NUCLEOTIDE SEQUENCE [LARGE SCALE GENOMIC DNA]</scope>
    <source>
        <strain evidence="8 9">COR58</strain>
    </source>
</reference>
<comment type="caution">
    <text evidence="8">The sequence shown here is derived from an EMBL/GenBank/DDBJ whole genome shotgun (WGS) entry which is preliminary data.</text>
</comment>
<evidence type="ECO:0000256" key="3">
    <source>
        <dbReference type="ARBA" id="ARBA00022692"/>
    </source>
</evidence>
<dbReference type="RefSeq" id="WP_217890723.1">
    <property type="nucleotide sequence ID" value="NZ_JAHSTS010000001.1"/>
</dbReference>
<keyword evidence="4 6" id="KW-1133">Transmembrane helix</keyword>
<dbReference type="PANTHER" id="PTHR38459:SF1">
    <property type="entry name" value="PROPHAGE BACTOPRENOL-LINKED GLUCOSE TRANSLOCASE HOMOLOG"/>
    <property type="match status" value="1"/>
</dbReference>
<evidence type="ECO:0000256" key="2">
    <source>
        <dbReference type="ARBA" id="ARBA00009399"/>
    </source>
</evidence>
<dbReference type="PANTHER" id="PTHR38459">
    <property type="entry name" value="PROPHAGE BACTOPRENOL-LINKED GLUCOSE TRANSLOCASE HOMOLOG"/>
    <property type="match status" value="1"/>
</dbReference>
<feature type="transmembrane region" description="Helical" evidence="6">
    <location>
        <begin position="42"/>
        <end position="61"/>
    </location>
</feature>
<feature type="transmembrane region" description="Helical" evidence="6">
    <location>
        <begin position="67"/>
        <end position="88"/>
    </location>
</feature>
<dbReference type="InterPro" id="IPR051401">
    <property type="entry name" value="GtrA_CellWall_Glycosyl"/>
</dbReference>
<dbReference type="EMBL" id="JAHSTS010000001">
    <property type="protein sequence ID" value="MBV4456871.1"/>
    <property type="molecule type" value="Genomic_DNA"/>
</dbReference>
<protein>
    <submittedName>
        <fullName evidence="8">GtrA family protein</fullName>
    </submittedName>
</protein>
<sequence length="124" mass="13542">MGMFWKGILTQVAIGVVATLIHWQVFFVLLSAVQLSQAQGNVAAYGVAASFSFYMNALYTFELNTSLTAYLLFIAAMGGVSYGVGLVADERHLPGLVTVLAFTLLNLLLGYGFFRFVLFRRSEG</sequence>
<comment type="subcellular location">
    <subcellularLocation>
        <location evidence="1">Membrane</location>
        <topology evidence="1">Multi-pass membrane protein</topology>
    </subcellularLocation>
</comment>
<dbReference type="Pfam" id="PF04138">
    <property type="entry name" value="GtrA_DPMS_TM"/>
    <property type="match status" value="1"/>
</dbReference>
<proteinExistence type="inferred from homology"/>
<keyword evidence="9" id="KW-1185">Reference proteome</keyword>
<name>A0ABS6P8T6_9PSED</name>
<accession>A0ABS6P8T6</accession>
<keyword evidence="5 6" id="KW-0472">Membrane</keyword>
<feature type="transmembrane region" description="Helical" evidence="6">
    <location>
        <begin position="12"/>
        <end position="30"/>
    </location>
</feature>
<dbReference type="Proteomes" id="UP000765224">
    <property type="component" value="Unassembled WGS sequence"/>
</dbReference>
<keyword evidence="3 6" id="KW-0812">Transmembrane</keyword>
<feature type="transmembrane region" description="Helical" evidence="6">
    <location>
        <begin position="95"/>
        <end position="114"/>
    </location>
</feature>
<evidence type="ECO:0000256" key="4">
    <source>
        <dbReference type="ARBA" id="ARBA00022989"/>
    </source>
</evidence>
<dbReference type="InterPro" id="IPR007267">
    <property type="entry name" value="GtrA_DPMS_TM"/>
</dbReference>
<comment type="similarity">
    <text evidence="2">Belongs to the GtrA family.</text>
</comment>
<feature type="domain" description="GtrA/DPMS transmembrane" evidence="7">
    <location>
        <begin position="13"/>
        <end position="119"/>
    </location>
</feature>